<dbReference type="InterPro" id="IPR001680">
    <property type="entry name" value="WD40_rpt"/>
</dbReference>
<evidence type="ECO:0000313" key="5">
    <source>
        <dbReference type="Proteomes" id="UP001370490"/>
    </source>
</evidence>
<dbReference type="InterPro" id="IPR011044">
    <property type="entry name" value="Quino_amine_DH_bsu"/>
</dbReference>
<dbReference type="Pfam" id="PF00400">
    <property type="entry name" value="WD40"/>
    <property type="match status" value="1"/>
</dbReference>
<evidence type="ECO:0000313" key="4">
    <source>
        <dbReference type="EMBL" id="KAK6929486.1"/>
    </source>
</evidence>
<dbReference type="SMART" id="SM00320">
    <property type="entry name" value="WD40"/>
    <property type="match status" value="5"/>
</dbReference>
<dbReference type="GO" id="GO:0019905">
    <property type="term" value="F:syntaxin binding"/>
    <property type="evidence" value="ECO:0007669"/>
    <property type="project" value="TreeGrafter"/>
</dbReference>
<keyword evidence="5" id="KW-1185">Reference proteome</keyword>
<sequence length="672" mass="73138">MFVKRLLSPKTSPHPPPQNMEPQGGITTADLDPRILLHYGIPSTASILAFDPIQNLLAVGTLDGRIKMIGGDNIEALFMSPAALPFKHLEFLHNQGFLASVSNENDVQIWDLEKRCIASKLHWGSNITAFSVLYGTSYMYIGDEYGSLSVLNYDAEQGKLLQMPYAISANSVAEAAEVSPFSDVSIVGVLPQPCSYGNRVLIAYENGLIFLWDVFEDRIVCSRGDKDLKMQDELVVGSSNDVSHEHADDASDTEHLEKEISSLCWASSDGSILAVGYVDGDIMFWNLSTTASGKTNHAGNSSNDVAKIQLSSASRRLPVIVLHWSGNKLHKDHRGQLFIYGGDQIGSEEVLTVLSLDWSSGLENVKCSGRVDITLHGSFADMILVPTAGSADSSDGSFPFVLTNPGQLHVYDTWLSASKSQHERKLPTPVLEYPTIVPTVEPFITVGKLYSVYADGESSKLLSEIVSAGKYHLGNTLSKGHKKWPLTGGIPSELPVAYNVVERMYIAGYQDGSVRIWDATFPTLQLSFVLGLEMDNIKVAGANAPISALEFCSLTLSLAIGNEYGLVLLYKLIRSSGDTNLQFVTQAEREVHWSYLCAEGNNYNSEESSDGHSLSSTYDDKNKVVQTDSHGKSDALKVELDTAVGSTDSKKGLEDLLGRLDASDNQSLHARS</sequence>
<dbReference type="InterPro" id="IPR036322">
    <property type="entry name" value="WD40_repeat_dom_sf"/>
</dbReference>
<dbReference type="PANTHER" id="PTHR10241:SF38">
    <property type="entry name" value="TRANSDUCIN FAMILY PROTEIN _ WD-40 REPEAT FAMILY PROTEIN"/>
    <property type="match status" value="1"/>
</dbReference>
<dbReference type="Gene3D" id="2.130.10.10">
    <property type="entry name" value="YVTN repeat-like/Quinoprotein amine dehydrogenase"/>
    <property type="match status" value="3"/>
</dbReference>
<dbReference type="Proteomes" id="UP001370490">
    <property type="component" value="Unassembled WGS sequence"/>
</dbReference>
<proteinExistence type="inferred from homology"/>
<dbReference type="GO" id="GO:0005886">
    <property type="term" value="C:plasma membrane"/>
    <property type="evidence" value="ECO:0007669"/>
    <property type="project" value="TreeGrafter"/>
</dbReference>
<keyword evidence="2" id="KW-0268">Exocytosis</keyword>
<protein>
    <submittedName>
        <fullName evidence="4">WD40 repeat</fullName>
    </submittedName>
</protein>
<reference evidence="4 5" key="1">
    <citation type="submission" date="2023-12" db="EMBL/GenBank/DDBJ databases">
        <title>A high-quality genome assembly for Dillenia turbinata (Dilleniales).</title>
        <authorList>
            <person name="Chanderbali A."/>
        </authorList>
    </citation>
    <scope>NUCLEOTIDE SEQUENCE [LARGE SCALE GENOMIC DNA]</scope>
    <source>
        <strain evidence="4">LSX21</strain>
        <tissue evidence="4">Leaf</tissue>
    </source>
</reference>
<name>A0AAN8VGR7_9MAGN</name>
<dbReference type="GO" id="GO:0005096">
    <property type="term" value="F:GTPase activator activity"/>
    <property type="evidence" value="ECO:0007669"/>
    <property type="project" value="TreeGrafter"/>
</dbReference>
<dbReference type="AlphaFoldDB" id="A0AAN8VGR7"/>
<dbReference type="EMBL" id="JBAMMX010000013">
    <property type="protein sequence ID" value="KAK6929486.1"/>
    <property type="molecule type" value="Genomic_DNA"/>
</dbReference>
<dbReference type="PANTHER" id="PTHR10241">
    <property type="entry name" value="LETHAL 2 GIANT LARVAE PROTEIN"/>
    <property type="match status" value="1"/>
</dbReference>
<gene>
    <name evidence="4" type="ORF">RJ641_005691</name>
</gene>
<dbReference type="SUPFAM" id="SSF50978">
    <property type="entry name" value="WD40 repeat-like"/>
    <property type="match status" value="1"/>
</dbReference>
<accession>A0AAN8VGR7</accession>
<feature type="non-terminal residue" evidence="4">
    <location>
        <position position="672"/>
    </location>
</feature>
<dbReference type="SUPFAM" id="SSF50969">
    <property type="entry name" value="YVTN repeat-like/Quinoprotein amine dehydrogenase"/>
    <property type="match status" value="1"/>
</dbReference>
<dbReference type="GO" id="GO:0006887">
    <property type="term" value="P:exocytosis"/>
    <property type="evidence" value="ECO:0007669"/>
    <property type="project" value="UniProtKB-KW"/>
</dbReference>
<comment type="caution">
    <text evidence="4">The sequence shown here is derived from an EMBL/GenBank/DDBJ whole genome shotgun (WGS) entry which is preliminary data.</text>
</comment>
<dbReference type="GO" id="GO:0045159">
    <property type="term" value="F:myosin II binding"/>
    <property type="evidence" value="ECO:0007669"/>
    <property type="project" value="TreeGrafter"/>
</dbReference>
<dbReference type="InterPro" id="IPR015943">
    <property type="entry name" value="WD40/YVTN_repeat-like_dom_sf"/>
</dbReference>
<comment type="similarity">
    <text evidence="1">Belongs to the WD repeat L(2)GL family.</text>
</comment>
<evidence type="ECO:0000256" key="1">
    <source>
        <dbReference type="ARBA" id="ARBA00008070"/>
    </source>
</evidence>
<evidence type="ECO:0000256" key="3">
    <source>
        <dbReference type="SAM" id="MobiDB-lite"/>
    </source>
</evidence>
<evidence type="ECO:0000256" key="2">
    <source>
        <dbReference type="ARBA" id="ARBA00022483"/>
    </source>
</evidence>
<dbReference type="GO" id="GO:0005737">
    <property type="term" value="C:cytoplasm"/>
    <property type="evidence" value="ECO:0007669"/>
    <property type="project" value="TreeGrafter"/>
</dbReference>
<organism evidence="4 5">
    <name type="scientific">Dillenia turbinata</name>
    <dbReference type="NCBI Taxonomy" id="194707"/>
    <lineage>
        <taxon>Eukaryota</taxon>
        <taxon>Viridiplantae</taxon>
        <taxon>Streptophyta</taxon>
        <taxon>Embryophyta</taxon>
        <taxon>Tracheophyta</taxon>
        <taxon>Spermatophyta</taxon>
        <taxon>Magnoliopsida</taxon>
        <taxon>eudicotyledons</taxon>
        <taxon>Gunneridae</taxon>
        <taxon>Pentapetalae</taxon>
        <taxon>Dilleniales</taxon>
        <taxon>Dilleniaceae</taxon>
        <taxon>Dillenia</taxon>
    </lineage>
</organism>
<dbReference type="GO" id="GO:0006893">
    <property type="term" value="P:Golgi to plasma membrane transport"/>
    <property type="evidence" value="ECO:0007669"/>
    <property type="project" value="TreeGrafter"/>
</dbReference>
<feature type="region of interest" description="Disordered" evidence="3">
    <location>
        <begin position="1"/>
        <end position="26"/>
    </location>
</feature>